<protein>
    <recommendedName>
        <fullName evidence="2">Phytase-like domain-containing protein</fullName>
    </recommendedName>
</protein>
<sequence>MRVSARLAACPLALTLSLCLGAGPLAADSAGTPVAITYGTVPLDTADPDSTLTAPDGSSHFAWRGGLELRSADERFGGISGLLIDADGTGLTAVTDTGYWLTARLSYDDGALSGVSDMRMAPILDEQGESVADSKRRGDAEGLTRLDDGRLAVSFERRHRVWAYDVEAQGFAATARPVDVSPALAQAENNKGLEALASLPGNRLIVITEATMRAGNEILGWHVAPGGSTEISLVRLPPFDLTDMALLPDGDVLTLERRYSPLGGVGAQIRRLPAPALTTDALRQTPLDGPVLYRSSAGQSVDNMEGLAVRQDADGRVFAYLVSDDNFNPLQRTLLFMFELTSND</sequence>
<proteinExistence type="predicted"/>
<comment type="caution">
    <text evidence="3">The sequence shown here is derived from an EMBL/GenBank/DDBJ whole genome shotgun (WGS) entry which is preliminary data.</text>
</comment>
<evidence type="ECO:0000313" key="4">
    <source>
        <dbReference type="Proteomes" id="UP000470384"/>
    </source>
</evidence>
<dbReference type="GeneID" id="300653556"/>
<dbReference type="RefSeq" id="WP_160586654.1">
    <property type="nucleotide sequence ID" value="NZ_BMHN01000001.1"/>
</dbReference>
<name>A0A845Q7H3_9HYPH</name>
<gene>
    <name evidence="3" type="ORF">GTQ45_02365</name>
</gene>
<keyword evidence="1" id="KW-0732">Signal</keyword>
<dbReference type="Proteomes" id="UP000470384">
    <property type="component" value="Unassembled WGS sequence"/>
</dbReference>
<evidence type="ECO:0000256" key="1">
    <source>
        <dbReference type="SAM" id="SignalP"/>
    </source>
</evidence>
<dbReference type="AlphaFoldDB" id="A0A845Q7H3"/>
<dbReference type="SUPFAM" id="SSF101898">
    <property type="entry name" value="NHL repeat"/>
    <property type="match status" value="1"/>
</dbReference>
<dbReference type="InterPro" id="IPR027372">
    <property type="entry name" value="Phytase-like_dom"/>
</dbReference>
<evidence type="ECO:0000259" key="2">
    <source>
        <dbReference type="Pfam" id="PF13449"/>
    </source>
</evidence>
<dbReference type="PIRSF" id="PIRSF031900">
    <property type="entry name" value="UCP031900"/>
    <property type="match status" value="1"/>
</dbReference>
<dbReference type="EMBL" id="WXYQ01000001">
    <property type="protein sequence ID" value="NBG94575.1"/>
    <property type="molecule type" value="Genomic_DNA"/>
</dbReference>
<feature type="domain" description="Phytase-like" evidence="2">
    <location>
        <begin position="75"/>
        <end position="327"/>
    </location>
</feature>
<keyword evidence="4" id="KW-1185">Reference proteome</keyword>
<feature type="chain" id="PRO_5032286494" description="Phytase-like domain-containing protein" evidence="1">
    <location>
        <begin position="23"/>
        <end position="344"/>
    </location>
</feature>
<evidence type="ECO:0000313" key="3">
    <source>
        <dbReference type="EMBL" id="NBG94575.1"/>
    </source>
</evidence>
<organism evidence="3 4">
    <name type="scientific">Pyruvatibacter mobilis</name>
    <dbReference type="NCBI Taxonomy" id="1712261"/>
    <lineage>
        <taxon>Bacteria</taxon>
        <taxon>Pseudomonadati</taxon>
        <taxon>Pseudomonadota</taxon>
        <taxon>Alphaproteobacteria</taxon>
        <taxon>Hyphomicrobiales</taxon>
        <taxon>Parvibaculaceae</taxon>
        <taxon>Pyruvatibacter</taxon>
    </lineage>
</organism>
<feature type="signal peptide" evidence="1">
    <location>
        <begin position="1"/>
        <end position="22"/>
    </location>
</feature>
<dbReference type="OrthoDB" id="9798693at2"/>
<dbReference type="InterPro" id="IPR014567">
    <property type="entry name" value="UCP031900"/>
</dbReference>
<accession>A0A845Q7H3</accession>
<dbReference type="Pfam" id="PF13449">
    <property type="entry name" value="Phytase-like"/>
    <property type="match status" value="1"/>
</dbReference>
<reference evidence="3 4" key="1">
    <citation type="journal article" date="2016" name="Int. J. Syst. Evol. Microbiol.">
        <title>Pyruvatibacter mobilis gen. nov., sp. nov., a marine bacterium from the culture broth of Picochlorum sp. 122.</title>
        <authorList>
            <person name="Wang G."/>
            <person name="Tang M."/>
            <person name="Wu H."/>
            <person name="Dai S."/>
            <person name="Li T."/>
            <person name="Chen C."/>
            <person name="He H."/>
            <person name="Fan J."/>
            <person name="Xiang W."/>
            <person name="Li X."/>
        </authorList>
    </citation>
    <scope>NUCLEOTIDE SEQUENCE [LARGE SCALE GENOMIC DNA]</scope>
    <source>
        <strain evidence="3 4">GYP-11</strain>
    </source>
</reference>